<proteinExistence type="predicted"/>
<name>A0A0B0NPL2_GOSAR</name>
<evidence type="ECO:0000313" key="2">
    <source>
        <dbReference type="Proteomes" id="UP000032142"/>
    </source>
</evidence>
<protein>
    <submittedName>
        <fullName evidence="1">Uncharacterized protein</fullName>
    </submittedName>
</protein>
<gene>
    <name evidence="1" type="ORF">F383_09690</name>
</gene>
<dbReference type="EMBL" id="KN400164">
    <property type="protein sequence ID" value="KHG13729.1"/>
    <property type="molecule type" value="Genomic_DNA"/>
</dbReference>
<dbReference type="Proteomes" id="UP000032142">
    <property type="component" value="Unassembled WGS sequence"/>
</dbReference>
<reference evidence="2" key="1">
    <citation type="submission" date="2014-09" db="EMBL/GenBank/DDBJ databases">
        <authorList>
            <person name="Mudge J."/>
            <person name="Ramaraj T."/>
            <person name="Lindquist I.E."/>
            <person name="Bharti A.K."/>
            <person name="Sundararajan A."/>
            <person name="Cameron C.T."/>
            <person name="Woodward J.E."/>
            <person name="May G.D."/>
            <person name="Brubaker C."/>
            <person name="Broadhvest J."/>
            <person name="Wilkins T.A."/>
        </authorList>
    </citation>
    <scope>NUCLEOTIDE SEQUENCE</scope>
    <source>
        <strain evidence="2">cv. AKA8401</strain>
    </source>
</reference>
<evidence type="ECO:0000313" key="1">
    <source>
        <dbReference type="EMBL" id="KHG13729.1"/>
    </source>
</evidence>
<dbReference type="AlphaFoldDB" id="A0A0B0NPL2"/>
<organism evidence="1 2">
    <name type="scientific">Gossypium arboreum</name>
    <name type="common">Tree cotton</name>
    <name type="synonym">Gossypium nanking</name>
    <dbReference type="NCBI Taxonomy" id="29729"/>
    <lineage>
        <taxon>Eukaryota</taxon>
        <taxon>Viridiplantae</taxon>
        <taxon>Streptophyta</taxon>
        <taxon>Embryophyta</taxon>
        <taxon>Tracheophyta</taxon>
        <taxon>Spermatophyta</taxon>
        <taxon>Magnoliopsida</taxon>
        <taxon>eudicotyledons</taxon>
        <taxon>Gunneridae</taxon>
        <taxon>Pentapetalae</taxon>
        <taxon>rosids</taxon>
        <taxon>malvids</taxon>
        <taxon>Malvales</taxon>
        <taxon>Malvaceae</taxon>
        <taxon>Malvoideae</taxon>
        <taxon>Gossypium</taxon>
    </lineage>
</organism>
<sequence>MAETHALVSTHVDKNRLF</sequence>
<accession>A0A0B0NPL2</accession>
<keyword evidence="2" id="KW-1185">Reference proteome</keyword>